<dbReference type="InterPro" id="IPR000600">
    <property type="entry name" value="ROK"/>
</dbReference>
<dbReference type="PANTHER" id="PTHR18964">
    <property type="entry name" value="ROK (REPRESSOR, ORF, KINASE) FAMILY"/>
    <property type="match status" value="1"/>
</dbReference>
<dbReference type="InterPro" id="IPR043129">
    <property type="entry name" value="ATPase_NBD"/>
</dbReference>
<comment type="caution">
    <text evidence="1">The sequence shown here is derived from an EMBL/GenBank/DDBJ whole genome shotgun (WGS) entry which is preliminary data.</text>
</comment>
<protein>
    <submittedName>
        <fullName evidence="1">ROK family protein</fullName>
    </submittedName>
</protein>
<dbReference type="CDD" id="cd24058">
    <property type="entry name" value="ASKHA_NBD_ROK_PPGK"/>
    <property type="match status" value="1"/>
</dbReference>
<evidence type="ECO:0000313" key="2">
    <source>
        <dbReference type="Proteomes" id="UP000733611"/>
    </source>
</evidence>
<dbReference type="Gene3D" id="3.30.420.40">
    <property type="match status" value="2"/>
</dbReference>
<organism evidence="1 2">
    <name type="scientific">Candidatus Anaerobiospirillum pullicola</name>
    <dbReference type="NCBI Taxonomy" id="2838451"/>
    <lineage>
        <taxon>Bacteria</taxon>
        <taxon>Pseudomonadati</taxon>
        <taxon>Pseudomonadota</taxon>
        <taxon>Gammaproteobacteria</taxon>
        <taxon>Aeromonadales</taxon>
        <taxon>Succinivibrionaceae</taxon>
        <taxon>Anaerobiospirillum</taxon>
    </lineage>
</organism>
<sequence>MELLGIDIGGSGIKGAIVDTNKGTLITERLRLKTPQPSTPQAVAETIKELVKTIGYKGPIACGFPARVINGVVLTAANVDKSWMRVPIESLLSDTLGTDVFVANDADVAGLAEMCFGAGRNERGKVLIVTIGTGLGTAMFFNGELLPNFELGHILLHGDDAERYCSDSARERLDLKWKEFGKRFNEYLCRIEFLVQPDLFILGGGASKKFEKFSEQINLEQARVIPAETLNLAGIIGAAMYCERRLQAQATN</sequence>
<reference evidence="1" key="2">
    <citation type="submission" date="2021-04" db="EMBL/GenBank/DDBJ databases">
        <authorList>
            <person name="Gilroy R."/>
        </authorList>
    </citation>
    <scope>NUCLEOTIDE SEQUENCE</scope>
    <source>
        <strain evidence="1">378</strain>
    </source>
</reference>
<dbReference type="Proteomes" id="UP000733611">
    <property type="component" value="Unassembled WGS sequence"/>
</dbReference>
<proteinExistence type="predicted"/>
<accession>A0A948THG5</accession>
<reference evidence="1" key="1">
    <citation type="journal article" date="2021" name="PeerJ">
        <title>Extensive microbial diversity within the chicken gut microbiome revealed by metagenomics and culture.</title>
        <authorList>
            <person name="Gilroy R."/>
            <person name="Ravi A."/>
            <person name="Getino M."/>
            <person name="Pursley I."/>
            <person name="Horton D.L."/>
            <person name="Alikhan N.F."/>
            <person name="Baker D."/>
            <person name="Gharbi K."/>
            <person name="Hall N."/>
            <person name="Watson M."/>
            <person name="Adriaenssens E.M."/>
            <person name="Foster-Nyarko E."/>
            <person name="Jarju S."/>
            <person name="Secka A."/>
            <person name="Antonio M."/>
            <person name="Oren A."/>
            <person name="Chaudhuri R.R."/>
            <person name="La Ragione R."/>
            <person name="Hildebrand F."/>
            <person name="Pallen M.J."/>
        </authorList>
    </citation>
    <scope>NUCLEOTIDE SEQUENCE</scope>
    <source>
        <strain evidence="1">378</strain>
    </source>
</reference>
<dbReference type="NCBIfam" id="NF045942">
    <property type="entry name" value="PolPhglucPhase"/>
    <property type="match status" value="1"/>
</dbReference>
<name>A0A948THG5_9GAMM</name>
<dbReference type="PANTHER" id="PTHR18964:SF146">
    <property type="entry name" value="POLYPHOSPHATE GLUCOKINASE"/>
    <property type="match status" value="1"/>
</dbReference>
<gene>
    <name evidence="1" type="ORF">H9847_08975</name>
</gene>
<dbReference type="EMBL" id="JAHLFE010000186">
    <property type="protein sequence ID" value="MBU3844974.1"/>
    <property type="molecule type" value="Genomic_DNA"/>
</dbReference>
<dbReference type="AlphaFoldDB" id="A0A948THG5"/>
<evidence type="ECO:0000313" key="1">
    <source>
        <dbReference type="EMBL" id="MBU3844974.1"/>
    </source>
</evidence>
<dbReference type="Pfam" id="PF00480">
    <property type="entry name" value="ROK"/>
    <property type="match status" value="1"/>
</dbReference>
<dbReference type="SUPFAM" id="SSF53067">
    <property type="entry name" value="Actin-like ATPase domain"/>
    <property type="match status" value="1"/>
</dbReference>